<protein>
    <submittedName>
        <fullName evidence="2">Uncharacterized protein</fullName>
    </submittedName>
</protein>
<evidence type="ECO:0000256" key="1">
    <source>
        <dbReference type="SAM" id="MobiDB-lite"/>
    </source>
</evidence>
<evidence type="ECO:0000313" key="2">
    <source>
        <dbReference type="EMBL" id="ADV60953.1"/>
    </source>
</evidence>
<dbReference type="OrthoDB" id="286384at2"/>
<dbReference type="KEGG" id="ipa:Isop_0358"/>
<reference key="1">
    <citation type="submission" date="2010-11" db="EMBL/GenBank/DDBJ databases">
        <title>The complete sequence of chromosome of Isophaera pallida ATCC 43644.</title>
        <authorList>
            <consortium name="US DOE Joint Genome Institute (JGI-PGF)"/>
            <person name="Lucas S."/>
            <person name="Copeland A."/>
            <person name="Lapidus A."/>
            <person name="Bruce D."/>
            <person name="Goodwin L."/>
            <person name="Pitluck S."/>
            <person name="Kyrpides N."/>
            <person name="Mavromatis K."/>
            <person name="Pagani I."/>
            <person name="Ivanova N."/>
            <person name="Saunders E."/>
            <person name="Brettin T."/>
            <person name="Detter J.C."/>
            <person name="Han C."/>
            <person name="Tapia R."/>
            <person name="Land M."/>
            <person name="Hauser L."/>
            <person name="Markowitz V."/>
            <person name="Cheng J.-F."/>
            <person name="Hugenholtz P."/>
            <person name="Woyke T."/>
            <person name="Wu D."/>
            <person name="Eisen J.A."/>
        </authorList>
    </citation>
    <scope>NUCLEOTIDE SEQUENCE</scope>
    <source>
        <strain>ATCC 43644</strain>
    </source>
</reference>
<keyword evidence="3" id="KW-1185">Reference proteome</keyword>
<dbReference type="HOGENOM" id="CLU_1127880_0_0_0"/>
<evidence type="ECO:0000313" key="3">
    <source>
        <dbReference type="Proteomes" id="UP000008631"/>
    </source>
</evidence>
<gene>
    <name evidence="2" type="ordered locus">Isop_0358</name>
</gene>
<dbReference type="eggNOG" id="ENOG502ZSE6">
    <property type="taxonomic scope" value="Bacteria"/>
</dbReference>
<dbReference type="InParanoid" id="E8QXX4"/>
<feature type="region of interest" description="Disordered" evidence="1">
    <location>
        <begin position="23"/>
        <end position="51"/>
    </location>
</feature>
<name>E8QXX4_ISOPI</name>
<sequence>MTPSLMIALGLVGLNPSFDPVQVDPPSATAKSPLELSARSDPPATSTSSRRLRRRALTAVNRLELELRISGQGHQAMEVEIKPGHSACFFQPLHLRLDSGAAPSMMIRDVVVRSFSVDRDASVEIILREPGHPPKSTRRAVRLLKSPPELLSALQSFEGNRAESQPAHASKDSPQTNQNDHDEHGDDRRQQQEQEALARLEQQLGELIPRQKVTCYLLAPSTSSPGNSLARDTPSQPTPIPSKIKR</sequence>
<reference evidence="2 3" key="2">
    <citation type="journal article" date="2011" name="Stand. Genomic Sci.">
        <title>Complete genome sequence of Isosphaera pallida type strain (IS1B).</title>
        <authorList>
            <consortium name="US DOE Joint Genome Institute (JGI-PGF)"/>
            <person name="Goker M."/>
            <person name="Cleland D."/>
            <person name="Saunders E."/>
            <person name="Lapidus A."/>
            <person name="Nolan M."/>
            <person name="Lucas S."/>
            <person name="Hammon N."/>
            <person name="Deshpande S."/>
            <person name="Cheng J.F."/>
            <person name="Tapia R."/>
            <person name="Han C."/>
            <person name="Goodwin L."/>
            <person name="Pitluck S."/>
            <person name="Liolios K."/>
            <person name="Pagani I."/>
            <person name="Ivanova N."/>
            <person name="Mavromatis K."/>
            <person name="Pati A."/>
            <person name="Chen A."/>
            <person name="Palaniappan K."/>
            <person name="Land M."/>
            <person name="Hauser L."/>
            <person name="Chang Y.J."/>
            <person name="Jeffries C.D."/>
            <person name="Detter J.C."/>
            <person name="Beck B."/>
            <person name="Woyke T."/>
            <person name="Bristow J."/>
            <person name="Eisen J.A."/>
            <person name="Markowitz V."/>
            <person name="Hugenholtz P."/>
            <person name="Kyrpides N.C."/>
            <person name="Klenk H.P."/>
        </authorList>
    </citation>
    <scope>NUCLEOTIDE SEQUENCE [LARGE SCALE GENOMIC DNA]</scope>
    <source>
        <strain evidence="3">ATCC 43644 / DSM 9630 / IS1B</strain>
    </source>
</reference>
<organism evidence="2 3">
    <name type="scientific">Isosphaera pallida (strain ATCC 43644 / DSM 9630 / IS1B)</name>
    <dbReference type="NCBI Taxonomy" id="575540"/>
    <lineage>
        <taxon>Bacteria</taxon>
        <taxon>Pseudomonadati</taxon>
        <taxon>Planctomycetota</taxon>
        <taxon>Planctomycetia</taxon>
        <taxon>Isosphaerales</taxon>
        <taxon>Isosphaeraceae</taxon>
        <taxon>Isosphaera</taxon>
    </lineage>
</organism>
<dbReference type="EMBL" id="CP002353">
    <property type="protein sequence ID" value="ADV60953.1"/>
    <property type="molecule type" value="Genomic_DNA"/>
</dbReference>
<feature type="region of interest" description="Disordered" evidence="1">
    <location>
        <begin position="218"/>
        <end position="246"/>
    </location>
</feature>
<accession>E8QXX4</accession>
<dbReference type="RefSeq" id="WP_013563242.1">
    <property type="nucleotide sequence ID" value="NC_014962.1"/>
</dbReference>
<dbReference type="AlphaFoldDB" id="E8QXX4"/>
<dbReference type="Proteomes" id="UP000008631">
    <property type="component" value="Chromosome"/>
</dbReference>
<feature type="region of interest" description="Disordered" evidence="1">
    <location>
        <begin position="159"/>
        <end position="203"/>
    </location>
</feature>
<feature type="compositionally biased region" description="Basic and acidic residues" evidence="1">
    <location>
        <begin position="179"/>
        <end position="198"/>
    </location>
</feature>
<proteinExistence type="predicted"/>